<dbReference type="InterPro" id="IPR006170">
    <property type="entry name" value="PBP/GOBP"/>
</dbReference>
<sequence length="151" mass="17459">MHKLLSIAFAVVCLVQLSYAALSYKNFGEPAKTDFQEWHDNCRIYIPGVTQAEINRVRQGHFDTDNPAIKNYAACVWLESKIINTDMVMNKALVDLYMPKKIGAGTEDEYIGYLLCAKQFRQYKNKMSFADKIFGMIQCNYNRSPKNFIFF</sequence>
<dbReference type="GeneID" id="114339171"/>
<reference evidence="2" key="1">
    <citation type="submission" date="2025-05" db="UniProtKB">
        <authorList>
            <consortium name="EnsemblMetazoa"/>
        </authorList>
    </citation>
    <scope>IDENTIFICATION</scope>
</reference>
<dbReference type="RefSeq" id="XP_050517210.1">
    <property type="nucleotide sequence ID" value="XM_050661253.1"/>
</dbReference>
<feature type="signal peptide" evidence="1">
    <location>
        <begin position="1"/>
        <end position="20"/>
    </location>
</feature>
<dbReference type="CDD" id="cd23992">
    <property type="entry name" value="PBP_GOBP"/>
    <property type="match status" value="1"/>
</dbReference>
<organism evidence="2 3">
    <name type="scientific">Diabrotica virgifera virgifera</name>
    <name type="common">western corn rootworm</name>
    <dbReference type="NCBI Taxonomy" id="50390"/>
    <lineage>
        <taxon>Eukaryota</taxon>
        <taxon>Metazoa</taxon>
        <taxon>Ecdysozoa</taxon>
        <taxon>Arthropoda</taxon>
        <taxon>Hexapoda</taxon>
        <taxon>Insecta</taxon>
        <taxon>Pterygota</taxon>
        <taxon>Neoptera</taxon>
        <taxon>Endopterygota</taxon>
        <taxon>Coleoptera</taxon>
        <taxon>Polyphaga</taxon>
        <taxon>Cucujiformia</taxon>
        <taxon>Chrysomeloidea</taxon>
        <taxon>Chrysomelidae</taxon>
        <taxon>Galerucinae</taxon>
        <taxon>Diabroticina</taxon>
        <taxon>Diabroticites</taxon>
        <taxon>Diabrotica</taxon>
    </lineage>
</organism>
<evidence type="ECO:0000313" key="2">
    <source>
        <dbReference type="EnsemblMetazoa" id="XP_050517210.1"/>
    </source>
</evidence>
<proteinExistence type="predicted"/>
<dbReference type="Gene3D" id="1.10.238.20">
    <property type="entry name" value="Pheromone/general odorant binding protein domain"/>
    <property type="match status" value="1"/>
</dbReference>
<dbReference type="EnsemblMetazoa" id="XM_050661253.1">
    <property type="protein sequence ID" value="XP_050517210.1"/>
    <property type="gene ID" value="LOC114339171"/>
</dbReference>
<keyword evidence="3" id="KW-1185">Reference proteome</keyword>
<name>A0ABM5L451_DIAVI</name>
<dbReference type="SUPFAM" id="SSF47565">
    <property type="entry name" value="Insect pheromone/odorant-binding proteins"/>
    <property type="match status" value="1"/>
</dbReference>
<evidence type="ECO:0000256" key="1">
    <source>
        <dbReference type="SAM" id="SignalP"/>
    </source>
</evidence>
<protein>
    <submittedName>
        <fullName evidence="2">Uncharacterized protein</fullName>
    </submittedName>
</protein>
<feature type="chain" id="PRO_5046608067" evidence="1">
    <location>
        <begin position="21"/>
        <end position="151"/>
    </location>
</feature>
<evidence type="ECO:0000313" key="3">
    <source>
        <dbReference type="Proteomes" id="UP001652700"/>
    </source>
</evidence>
<dbReference type="Proteomes" id="UP001652700">
    <property type="component" value="Unplaced"/>
</dbReference>
<dbReference type="Pfam" id="PF01395">
    <property type="entry name" value="PBP_GOBP"/>
    <property type="match status" value="1"/>
</dbReference>
<keyword evidence="1" id="KW-0732">Signal</keyword>
<dbReference type="InterPro" id="IPR036728">
    <property type="entry name" value="PBP_GOBP_sf"/>
</dbReference>
<accession>A0ABM5L451</accession>